<dbReference type="GeneID" id="97306161"/>
<keyword evidence="1" id="KW-0812">Transmembrane</keyword>
<reference evidence="2 3" key="1">
    <citation type="submission" date="2019-03" db="EMBL/GenBank/DDBJ databases">
        <title>Complete Genome Sequence of Paraburkholderia dipogonis ICMP 19430T, a Nitrogen-fixing Symbiont of the South African Invasive Legume Dipogon lignosus in New Zealand.</title>
        <authorList>
            <person name="De Meyer S.E."/>
        </authorList>
    </citation>
    <scope>NUCLEOTIDE SEQUENCE [LARGE SCALE GENOMIC DNA]</scope>
    <source>
        <strain evidence="2 3">ICMP 19430</strain>
    </source>
</reference>
<evidence type="ECO:0000313" key="3">
    <source>
        <dbReference type="Proteomes" id="UP000297385"/>
    </source>
</evidence>
<evidence type="ECO:0000256" key="1">
    <source>
        <dbReference type="SAM" id="Phobius"/>
    </source>
</evidence>
<organism evidence="2 3">
    <name type="scientific">Paraburkholderia dipogonis</name>
    <dbReference type="NCBI Taxonomy" id="1211383"/>
    <lineage>
        <taxon>Bacteria</taxon>
        <taxon>Pseudomonadati</taxon>
        <taxon>Pseudomonadota</taxon>
        <taxon>Betaproteobacteria</taxon>
        <taxon>Burkholderiales</taxon>
        <taxon>Burkholderiaceae</taxon>
        <taxon>Paraburkholderia</taxon>
    </lineage>
</organism>
<protein>
    <submittedName>
        <fullName evidence="2">Uncharacterized protein</fullName>
    </submittedName>
</protein>
<dbReference type="AlphaFoldDB" id="A0A4Y8N7W0"/>
<evidence type="ECO:0000313" key="2">
    <source>
        <dbReference type="EMBL" id="TFE45781.1"/>
    </source>
</evidence>
<dbReference type="Proteomes" id="UP000297385">
    <property type="component" value="Unassembled WGS sequence"/>
</dbReference>
<proteinExistence type="predicted"/>
<accession>A0A4Y8N7W0</accession>
<keyword evidence="1" id="KW-0472">Membrane</keyword>
<feature type="transmembrane region" description="Helical" evidence="1">
    <location>
        <begin position="404"/>
        <end position="422"/>
    </location>
</feature>
<keyword evidence="1" id="KW-1133">Transmembrane helix</keyword>
<name>A0A4Y8N7W0_9BURK</name>
<feature type="transmembrane region" description="Helical" evidence="1">
    <location>
        <begin position="378"/>
        <end position="398"/>
    </location>
</feature>
<dbReference type="RefSeq" id="WP_134457420.1">
    <property type="nucleotide sequence ID" value="NZ_JBHMFL010000017.1"/>
</dbReference>
<dbReference type="EMBL" id="SNVI01000001">
    <property type="protein sequence ID" value="TFE45781.1"/>
    <property type="molecule type" value="Genomic_DNA"/>
</dbReference>
<comment type="caution">
    <text evidence="2">The sequence shown here is derived from an EMBL/GenBank/DDBJ whole genome shotgun (WGS) entry which is preliminary data.</text>
</comment>
<sequence>MGNRPLIQHNVCIDLPGEPVECWAESDITVLLRKHRDVIFDIQVKKGATYTVEASEDWIYDVAKKKRVKQGQFQDGQRYHIWISRDFKGHLTLKQNGTVYQNYSMRMFGLTNTDPSPKAKPEPIIIAIGTNRASQLPNASTSPKPTNVSPLFTYPQAPVPEYLRPAPLFDPLRADQHWSCPLPIKLAPGTAVEPMQEAHVFEVDKNSVPKEVVDALAAGGSEETAIDTNKIATRNWLVGQLAGATAFLNDNKQWIQELWGEKFRLTKVVHKNVGERMYVVFSGNPRLRKLVTAARYGVKNEKVLTIAGGAGTAESGAAAAWEGSKGAFKKAGLIALIFTVTLDTAEWLHDYEEIGPDGKRKKDFADLLGKIGIDLAKAGLSAAIASVVVGAIVAGLAGTVALPVAAIVVGTIVVAIAVGYGLDWVDKKTHATEHVTSWFRSIGESMKHAAEYLEKSMPKDYDAYPMMYMP</sequence>
<gene>
    <name evidence="2" type="ORF">E2553_12595</name>
</gene>